<feature type="compositionally biased region" description="Low complexity" evidence="1">
    <location>
        <begin position="69"/>
        <end position="121"/>
    </location>
</feature>
<evidence type="ECO:0000313" key="4">
    <source>
        <dbReference type="Proteomes" id="UP001201812"/>
    </source>
</evidence>
<evidence type="ECO:0000313" key="3">
    <source>
        <dbReference type="EMBL" id="KAI1708429.1"/>
    </source>
</evidence>
<keyword evidence="2" id="KW-0732">Signal</keyword>
<feature type="signal peptide" evidence="2">
    <location>
        <begin position="1"/>
        <end position="22"/>
    </location>
</feature>
<accession>A0AAD4MXE3</accession>
<sequence length="201" mass="21465">MSIAVIVFMVLSLCCGAKFVESNEVTGLPDLLNKINETLVCEYCKALVTAFDEYGLRPEYSSPPPTVTPPTTTSSTGSSPTSTDRTATPPTGHPPTVSSSTGSSPTSTGPTTTPPTTTSTTGPPPPNRNGDEPNLAKNLQNGFQKLCPQMTADSPDAQFCKVLEKKGTDKTVRIHTFTQSYMKHQISKDKSDPCKEAEFCK</sequence>
<keyword evidence="4" id="KW-1185">Reference proteome</keyword>
<organism evidence="3 4">
    <name type="scientific">Ditylenchus destructor</name>
    <dbReference type="NCBI Taxonomy" id="166010"/>
    <lineage>
        <taxon>Eukaryota</taxon>
        <taxon>Metazoa</taxon>
        <taxon>Ecdysozoa</taxon>
        <taxon>Nematoda</taxon>
        <taxon>Chromadorea</taxon>
        <taxon>Rhabditida</taxon>
        <taxon>Tylenchina</taxon>
        <taxon>Tylenchomorpha</taxon>
        <taxon>Sphaerularioidea</taxon>
        <taxon>Anguinidae</taxon>
        <taxon>Anguininae</taxon>
        <taxon>Ditylenchus</taxon>
    </lineage>
</organism>
<evidence type="ECO:0000256" key="2">
    <source>
        <dbReference type="SAM" id="SignalP"/>
    </source>
</evidence>
<reference evidence="3" key="1">
    <citation type="submission" date="2022-01" db="EMBL/GenBank/DDBJ databases">
        <title>Genome Sequence Resource for Two Populations of Ditylenchus destructor, the Migratory Endoparasitic Phytonematode.</title>
        <authorList>
            <person name="Zhang H."/>
            <person name="Lin R."/>
            <person name="Xie B."/>
        </authorList>
    </citation>
    <scope>NUCLEOTIDE SEQUENCE</scope>
    <source>
        <strain evidence="3">BazhouSP</strain>
    </source>
</reference>
<dbReference type="EMBL" id="JAKKPZ010000035">
    <property type="protein sequence ID" value="KAI1708429.1"/>
    <property type="molecule type" value="Genomic_DNA"/>
</dbReference>
<name>A0AAD4MXE3_9BILA</name>
<dbReference type="AlphaFoldDB" id="A0AAD4MXE3"/>
<feature type="chain" id="PRO_5042173067" evidence="2">
    <location>
        <begin position="23"/>
        <end position="201"/>
    </location>
</feature>
<evidence type="ECO:0000256" key="1">
    <source>
        <dbReference type="SAM" id="MobiDB-lite"/>
    </source>
</evidence>
<proteinExistence type="predicted"/>
<protein>
    <submittedName>
        <fullName evidence="3">Uncharacterized protein</fullName>
    </submittedName>
</protein>
<dbReference type="Proteomes" id="UP001201812">
    <property type="component" value="Unassembled WGS sequence"/>
</dbReference>
<feature type="region of interest" description="Disordered" evidence="1">
    <location>
        <begin position="59"/>
        <end position="137"/>
    </location>
</feature>
<comment type="caution">
    <text evidence="3">The sequence shown here is derived from an EMBL/GenBank/DDBJ whole genome shotgun (WGS) entry which is preliminary data.</text>
</comment>
<gene>
    <name evidence="3" type="ORF">DdX_11810</name>
</gene>